<organism evidence="3 4">
    <name type="scientific">Piromyces finnis</name>
    <dbReference type="NCBI Taxonomy" id="1754191"/>
    <lineage>
        <taxon>Eukaryota</taxon>
        <taxon>Fungi</taxon>
        <taxon>Fungi incertae sedis</taxon>
        <taxon>Chytridiomycota</taxon>
        <taxon>Chytridiomycota incertae sedis</taxon>
        <taxon>Neocallimastigomycetes</taxon>
        <taxon>Neocallimastigales</taxon>
        <taxon>Neocallimastigaceae</taxon>
        <taxon>Piromyces</taxon>
    </lineage>
</organism>
<dbReference type="GO" id="GO:0046983">
    <property type="term" value="F:protein dimerization activity"/>
    <property type="evidence" value="ECO:0007669"/>
    <property type="project" value="InterPro"/>
</dbReference>
<evidence type="ECO:0000313" key="4">
    <source>
        <dbReference type="Proteomes" id="UP000193719"/>
    </source>
</evidence>
<dbReference type="AlphaFoldDB" id="A0A1Y1VI91"/>
<feature type="compositionally biased region" description="Basic and acidic residues" evidence="1">
    <location>
        <begin position="41"/>
        <end position="63"/>
    </location>
</feature>
<dbReference type="Proteomes" id="UP000193719">
    <property type="component" value="Unassembled WGS sequence"/>
</dbReference>
<accession>A0A1Y1VI91</accession>
<feature type="region of interest" description="Disordered" evidence="1">
    <location>
        <begin position="238"/>
        <end position="260"/>
    </location>
</feature>
<feature type="compositionally biased region" description="Basic and acidic residues" evidence="1">
    <location>
        <begin position="75"/>
        <end position="89"/>
    </location>
</feature>
<dbReference type="InterPro" id="IPR011598">
    <property type="entry name" value="bHLH_dom"/>
</dbReference>
<feature type="domain" description="BHLH" evidence="2">
    <location>
        <begin position="85"/>
        <end position="136"/>
    </location>
</feature>
<feature type="region of interest" description="Disordered" evidence="1">
    <location>
        <begin position="37"/>
        <end position="89"/>
    </location>
</feature>
<reference evidence="3 4" key="1">
    <citation type="submission" date="2016-08" db="EMBL/GenBank/DDBJ databases">
        <title>Genomes of anaerobic fungi encode conserved fungal cellulosomes for biomass hydrolysis.</title>
        <authorList>
            <consortium name="DOE Joint Genome Institute"/>
            <person name="Haitjema C.H."/>
            <person name="Gilmore S.P."/>
            <person name="Henske J.K."/>
            <person name="Solomon K.V."/>
            <person name="De Groot R."/>
            <person name="Kuo A."/>
            <person name="Mondo S.J."/>
            <person name="Salamov A.A."/>
            <person name="Labutti K."/>
            <person name="Zhao Z."/>
            <person name="Chiniquy J."/>
            <person name="Barry K."/>
            <person name="Brewer H.M."/>
            <person name="Purvine S.O."/>
            <person name="Wright A.T."/>
            <person name="Boxma B."/>
            <person name="Van Alen T."/>
            <person name="Hackstein J.H."/>
            <person name="Baker S.E."/>
            <person name="Grigoriev I.V."/>
            <person name="O'Malley M.A."/>
        </authorList>
    </citation>
    <scope>NUCLEOTIDE SEQUENCE [LARGE SCALE GENOMIC DNA]</scope>
    <source>
        <strain evidence="4">finn</strain>
    </source>
</reference>
<gene>
    <name evidence="3" type="ORF">BCR36DRAFT_409439</name>
</gene>
<evidence type="ECO:0000313" key="3">
    <source>
        <dbReference type="EMBL" id="ORX57115.1"/>
    </source>
</evidence>
<name>A0A1Y1VI91_9FUNG</name>
<dbReference type="PROSITE" id="PS50888">
    <property type="entry name" value="BHLH"/>
    <property type="match status" value="1"/>
</dbReference>
<proteinExistence type="predicted"/>
<protein>
    <recommendedName>
        <fullName evidence="2">BHLH domain-containing protein</fullName>
    </recommendedName>
</protein>
<dbReference type="Pfam" id="PF00010">
    <property type="entry name" value="HLH"/>
    <property type="match status" value="1"/>
</dbReference>
<dbReference type="InterPro" id="IPR036638">
    <property type="entry name" value="HLH_DNA-bd_sf"/>
</dbReference>
<feature type="compositionally biased region" description="Acidic residues" evidence="1">
    <location>
        <begin position="64"/>
        <end position="74"/>
    </location>
</feature>
<evidence type="ECO:0000259" key="2">
    <source>
        <dbReference type="PROSITE" id="PS50888"/>
    </source>
</evidence>
<dbReference type="SUPFAM" id="SSF47459">
    <property type="entry name" value="HLH, helix-loop-helix DNA-binding domain"/>
    <property type="match status" value="1"/>
</dbReference>
<dbReference type="Gene3D" id="4.10.280.10">
    <property type="entry name" value="Helix-loop-helix DNA-binding domain"/>
    <property type="match status" value="1"/>
</dbReference>
<comment type="caution">
    <text evidence="3">The sequence shown here is derived from an EMBL/GenBank/DDBJ whole genome shotgun (WGS) entry which is preliminary data.</text>
</comment>
<dbReference type="SMART" id="SM00353">
    <property type="entry name" value="HLH"/>
    <property type="match status" value="1"/>
</dbReference>
<keyword evidence="4" id="KW-1185">Reference proteome</keyword>
<evidence type="ECO:0000256" key="1">
    <source>
        <dbReference type="SAM" id="MobiDB-lite"/>
    </source>
</evidence>
<dbReference type="STRING" id="1754191.A0A1Y1VI91"/>
<sequence length="687" mass="77247">MTTPPINTTLSSTNENINSVSSLETETSFLNYNETSLNINKESKDNIDSELKEDVDSKEKDKMDDVDEKDDSDDEKSTRDRDLRIKRENHNALERKRRVYQKSKLEELKNRLPLINTKKSSTITIMCKAIEYIDSLKKQLEESHSQNKTNSEEVYKNEINSLYKRISILVKENERLKYELEVSRNKEIKKESIIRNEKKLIDKKINKSEVPFEYLDDSNLSNKKQKLNSGESILSLNKISTNNKSDKDDNNDNSNGNKNKLISNTMIDLHNNNNSSINSSNGISHPITDKNLNLNKTIDIPSTIASISTTQHSSLFNPIANTNEPMDLSIGTPLKLSSNNTNQITTPDNLMLANISTLSSNNNQNMNNASLQYSVKTIPISTPPESNILDSHSAKLPIQNIPVQIQESSPVQLQQTKNNIQQIIVQHPPKGPITTPVATPINSPSPNSINVSVNSINPQLTNINMTKHGSLSISNKINTINTLNPSPIMNYHHSMAQDSSQTINTLQNSQRLYSSNMQTYRRTRSYPIQSSSQLVIQTQGSLYVDNSLNNPQLQILATPNQGHSSINSNANFQFPQNITIQNQNVINMPPTTSIQISNNSFTLAKGSSLPANYIQPNYINHVNTIQNLNTFNSNGEPLQIIQQPLPSTIINQNIVNPQIPKNDQNLSNTNINNNNNNNNNNNIIYYY</sequence>
<dbReference type="OrthoDB" id="2161988at2759"/>
<dbReference type="EMBL" id="MCFH01000006">
    <property type="protein sequence ID" value="ORX57115.1"/>
    <property type="molecule type" value="Genomic_DNA"/>
</dbReference>
<reference evidence="3 4" key="2">
    <citation type="submission" date="2016-08" db="EMBL/GenBank/DDBJ databases">
        <title>Pervasive Adenine N6-methylation of Active Genes in Fungi.</title>
        <authorList>
            <consortium name="DOE Joint Genome Institute"/>
            <person name="Mondo S.J."/>
            <person name="Dannebaum R.O."/>
            <person name="Kuo R.C."/>
            <person name="Labutti K."/>
            <person name="Haridas S."/>
            <person name="Kuo A."/>
            <person name="Salamov A."/>
            <person name="Ahrendt S.R."/>
            <person name="Lipzen A."/>
            <person name="Sullivan W."/>
            <person name="Andreopoulos W.B."/>
            <person name="Clum A."/>
            <person name="Lindquist E."/>
            <person name="Daum C."/>
            <person name="Ramamoorthy G.K."/>
            <person name="Gryganskyi A."/>
            <person name="Culley D."/>
            <person name="Magnuson J.K."/>
            <person name="James T.Y."/>
            <person name="O'Malley M.A."/>
            <person name="Stajich J.E."/>
            <person name="Spatafora J.W."/>
            <person name="Visel A."/>
            <person name="Grigoriev I.V."/>
        </authorList>
    </citation>
    <scope>NUCLEOTIDE SEQUENCE [LARGE SCALE GENOMIC DNA]</scope>
    <source>
        <strain evidence="4">finn</strain>
    </source>
</reference>